<reference evidence="2" key="3">
    <citation type="submission" date="2025-09" db="UniProtKB">
        <authorList>
            <consortium name="Ensembl"/>
        </authorList>
    </citation>
    <scope>IDENTIFICATION</scope>
</reference>
<dbReference type="GeneTree" id="ENSGT00410000028138"/>
<evidence type="ECO:0000313" key="2">
    <source>
        <dbReference type="Ensembl" id="ENSNLEP00000029464.1"/>
    </source>
</evidence>
<dbReference type="EMBL" id="ADFV01188906">
    <property type="status" value="NOT_ANNOTATED_CDS"/>
    <property type="molecule type" value="Genomic_DNA"/>
</dbReference>
<accession>A0A2I3GDU8</accession>
<dbReference type="Ensembl" id="ENSNLET00000035832.1">
    <property type="protein sequence ID" value="ENSNLEP00000029464.1"/>
    <property type="gene ID" value="ENSNLEG00000027424.1"/>
</dbReference>
<dbReference type="EMBL" id="ADFV01188907">
    <property type="status" value="NOT_ANNOTATED_CDS"/>
    <property type="molecule type" value="Genomic_DNA"/>
</dbReference>
<organism evidence="2 3">
    <name type="scientific">Nomascus leucogenys</name>
    <name type="common">Northern white-cheeked gibbon</name>
    <name type="synonym">Hylobates leucogenys</name>
    <dbReference type="NCBI Taxonomy" id="61853"/>
    <lineage>
        <taxon>Eukaryota</taxon>
        <taxon>Metazoa</taxon>
        <taxon>Chordata</taxon>
        <taxon>Craniata</taxon>
        <taxon>Vertebrata</taxon>
        <taxon>Euteleostomi</taxon>
        <taxon>Mammalia</taxon>
        <taxon>Eutheria</taxon>
        <taxon>Euarchontoglires</taxon>
        <taxon>Primates</taxon>
        <taxon>Haplorrhini</taxon>
        <taxon>Catarrhini</taxon>
        <taxon>Hylobatidae</taxon>
        <taxon>Nomascus</taxon>
    </lineage>
</organism>
<name>A0A2I3GDU8_NOMLE</name>
<reference evidence="2" key="2">
    <citation type="submission" date="2025-08" db="UniProtKB">
        <authorList>
            <consortium name="Ensembl"/>
        </authorList>
    </citation>
    <scope>IDENTIFICATION</scope>
</reference>
<dbReference type="Proteomes" id="UP000001073">
    <property type="component" value="Chromosome 12"/>
</dbReference>
<dbReference type="EMBL" id="ADFV01188908">
    <property type="status" value="NOT_ANNOTATED_CDS"/>
    <property type="molecule type" value="Genomic_DNA"/>
</dbReference>
<reference evidence="2 3" key="1">
    <citation type="submission" date="2012-10" db="EMBL/GenBank/DDBJ databases">
        <authorList>
            <consortium name="Gibbon Genome Sequencing Consortium"/>
        </authorList>
    </citation>
    <scope>NUCLEOTIDE SEQUENCE [LARGE SCALE GENOMIC DNA]</scope>
</reference>
<dbReference type="AlphaFoldDB" id="A0A2I3GDU8"/>
<dbReference type="EMBL" id="ADFV01188904">
    <property type="status" value="NOT_ANNOTATED_CDS"/>
    <property type="molecule type" value="Genomic_DNA"/>
</dbReference>
<feature type="region of interest" description="Disordered" evidence="1">
    <location>
        <begin position="1"/>
        <end position="20"/>
    </location>
</feature>
<protein>
    <submittedName>
        <fullName evidence="2">ANKRD13C divergent transcript</fullName>
    </submittedName>
</protein>
<gene>
    <name evidence="2" type="primary">ANKRD13C-DT</name>
</gene>
<evidence type="ECO:0000256" key="1">
    <source>
        <dbReference type="SAM" id="MobiDB-lite"/>
    </source>
</evidence>
<sequence>MFGACYKQPLKPSGSEPPAEEILSQSTFTEHLLRAICRRQKGVLSRPQESILGSLARKNSKQIHSVSLVMCVRPLTIIPAVTCMCTFRWPETREESQKK</sequence>
<keyword evidence="3" id="KW-1185">Reference proteome</keyword>
<dbReference type="EMBL" id="ADFV01188905">
    <property type="status" value="NOT_ANNOTATED_CDS"/>
    <property type="molecule type" value="Genomic_DNA"/>
</dbReference>
<proteinExistence type="predicted"/>
<evidence type="ECO:0000313" key="3">
    <source>
        <dbReference type="Proteomes" id="UP000001073"/>
    </source>
</evidence>